<organism evidence="1 2">
    <name type="scientific">Anas platyrhynchos</name>
    <name type="common">Mallard</name>
    <name type="synonym">Anas boschas</name>
    <dbReference type="NCBI Taxonomy" id="8839"/>
    <lineage>
        <taxon>Eukaryota</taxon>
        <taxon>Metazoa</taxon>
        <taxon>Chordata</taxon>
        <taxon>Craniata</taxon>
        <taxon>Vertebrata</taxon>
        <taxon>Euteleostomi</taxon>
        <taxon>Archelosauria</taxon>
        <taxon>Archosauria</taxon>
        <taxon>Dinosauria</taxon>
        <taxon>Saurischia</taxon>
        <taxon>Theropoda</taxon>
        <taxon>Coelurosauria</taxon>
        <taxon>Aves</taxon>
        <taxon>Neognathae</taxon>
        <taxon>Galloanserae</taxon>
        <taxon>Anseriformes</taxon>
        <taxon>Anatidae</taxon>
        <taxon>Anatinae</taxon>
        <taxon>Anas</taxon>
    </lineage>
</organism>
<proteinExistence type="predicted"/>
<sequence>MPLTKNAQLHKNADGIDEDVEDKHRKWLDWDPLHLNSSTLFTCSGGTGRLEEKVDEEIGISSPLNNTYLRKIKLTSGHLANVMGD</sequence>
<accession>R0LS86</accession>
<dbReference type="AlphaFoldDB" id="R0LS86"/>
<dbReference type="Proteomes" id="UP000296049">
    <property type="component" value="Unassembled WGS sequence"/>
</dbReference>
<keyword evidence="2" id="KW-1185">Reference proteome</keyword>
<evidence type="ECO:0000313" key="2">
    <source>
        <dbReference type="Proteomes" id="UP000296049"/>
    </source>
</evidence>
<protein>
    <submittedName>
        <fullName evidence="1">Uncharacterized protein</fullName>
    </submittedName>
</protein>
<reference evidence="2" key="1">
    <citation type="journal article" date="2013" name="Nat. Genet.">
        <title>The duck genome and transcriptome provide insight into an avian influenza virus reservoir species.</title>
        <authorList>
            <person name="Huang Y."/>
            <person name="Li Y."/>
            <person name="Burt D.W."/>
            <person name="Chen H."/>
            <person name="Zhang Y."/>
            <person name="Qian W."/>
            <person name="Kim H."/>
            <person name="Gan S."/>
            <person name="Zhao Y."/>
            <person name="Li J."/>
            <person name="Yi K."/>
            <person name="Feng H."/>
            <person name="Zhu P."/>
            <person name="Li B."/>
            <person name="Liu Q."/>
            <person name="Fairley S."/>
            <person name="Magor K.E."/>
            <person name="Du Z."/>
            <person name="Hu X."/>
            <person name="Goodman L."/>
            <person name="Tafer H."/>
            <person name="Vignal A."/>
            <person name="Lee T."/>
            <person name="Kim K.W."/>
            <person name="Sheng Z."/>
            <person name="An Y."/>
            <person name="Searle S."/>
            <person name="Herrero J."/>
            <person name="Groenen M.A."/>
            <person name="Crooijmans R.P."/>
            <person name="Faraut T."/>
            <person name="Cai Q."/>
            <person name="Webster R.G."/>
            <person name="Aldridge J.R."/>
            <person name="Warren W.C."/>
            <person name="Bartschat S."/>
            <person name="Kehr S."/>
            <person name="Marz M."/>
            <person name="Stadler P.F."/>
            <person name="Smith J."/>
            <person name="Kraus R.H."/>
            <person name="Zhao Y."/>
            <person name="Ren L."/>
            <person name="Fei J."/>
            <person name="Morisson M."/>
            <person name="Kaiser P."/>
            <person name="Griffin D.K."/>
            <person name="Rao M."/>
            <person name="Pitel F."/>
            <person name="Wang J."/>
            <person name="Li N."/>
        </authorList>
    </citation>
    <scope>NUCLEOTIDE SEQUENCE [LARGE SCALE GENOMIC DNA]</scope>
</reference>
<evidence type="ECO:0000313" key="1">
    <source>
        <dbReference type="EMBL" id="EOB04610.1"/>
    </source>
</evidence>
<dbReference type="EMBL" id="KB742773">
    <property type="protein sequence ID" value="EOB04610.1"/>
    <property type="molecule type" value="Genomic_DNA"/>
</dbReference>
<name>R0LS86_ANAPL</name>
<gene>
    <name evidence="1" type="ORF">Anapl_02781</name>
</gene>